<keyword evidence="4 11" id="KW-0479">Metal-binding</keyword>
<dbReference type="Proteomes" id="UP001431775">
    <property type="component" value="Unassembled WGS sequence"/>
</dbReference>
<dbReference type="PROSITE" id="PS00627">
    <property type="entry name" value="GHMP_KINASES_ATP"/>
    <property type="match status" value="1"/>
</dbReference>
<keyword evidence="6 11" id="KW-0418">Kinase</keyword>
<dbReference type="GO" id="GO:0004335">
    <property type="term" value="F:galactokinase activity"/>
    <property type="evidence" value="ECO:0007669"/>
    <property type="project" value="UniProtKB-EC"/>
</dbReference>
<evidence type="ECO:0000256" key="7">
    <source>
        <dbReference type="ARBA" id="ARBA00022840"/>
    </source>
</evidence>
<evidence type="ECO:0000259" key="14">
    <source>
        <dbReference type="Pfam" id="PF08544"/>
    </source>
</evidence>
<proteinExistence type="inferred from homology"/>
<dbReference type="PANTHER" id="PTHR10457">
    <property type="entry name" value="MEVALONATE KINASE/GALACTOKINASE"/>
    <property type="match status" value="1"/>
</dbReference>
<comment type="pathway">
    <text evidence="11">Carbohydrate metabolism; galactose metabolism.</text>
</comment>
<evidence type="ECO:0000259" key="15">
    <source>
        <dbReference type="Pfam" id="PF10509"/>
    </source>
</evidence>
<keyword evidence="17" id="KW-1185">Reference proteome</keyword>
<dbReference type="InterPro" id="IPR014721">
    <property type="entry name" value="Ribsml_uS5_D2-typ_fold_subgr"/>
</dbReference>
<evidence type="ECO:0000256" key="3">
    <source>
        <dbReference type="ARBA" id="ARBA00022679"/>
    </source>
</evidence>
<dbReference type="PRINTS" id="PR00473">
    <property type="entry name" value="GALCTOKINASE"/>
</dbReference>
<feature type="active site" description="Proton acceptor" evidence="11">
    <location>
        <position position="174"/>
    </location>
</feature>
<dbReference type="Pfam" id="PF10509">
    <property type="entry name" value="GalKase_gal_bdg"/>
    <property type="match status" value="1"/>
</dbReference>
<dbReference type="InterPro" id="IPR006206">
    <property type="entry name" value="Mevalonate/galactokinase"/>
</dbReference>
<evidence type="ECO:0000256" key="5">
    <source>
        <dbReference type="ARBA" id="ARBA00022741"/>
    </source>
</evidence>
<evidence type="ECO:0000259" key="13">
    <source>
        <dbReference type="Pfam" id="PF00288"/>
    </source>
</evidence>
<comment type="caution">
    <text evidence="16">The sequence shown here is derived from an EMBL/GenBank/DDBJ whole genome shotgun (WGS) entry which is preliminary data.</text>
</comment>
<keyword evidence="7 11" id="KW-0067">ATP-binding</keyword>
<protein>
    <recommendedName>
        <fullName evidence="11 12">Galactokinase</fullName>
        <ecNumber evidence="11 12">2.7.1.6</ecNumber>
    </recommendedName>
    <alternativeName>
        <fullName evidence="11">Galactose kinase</fullName>
    </alternativeName>
</protein>
<feature type="binding site" evidence="11">
    <location>
        <position position="130"/>
    </location>
    <ligand>
        <name>Mg(2+)</name>
        <dbReference type="ChEBI" id="CHEBI:18420"/>
    </ligand>
</feature>
<feature type="site" description="Transition state stabilizer" evidence="11">
    <location>
        <position position="30"/>
    </location>
</feature>
<dbReference type="PIRSF" id="PIRSF000530">
    <property type="entry name" value="Galactokinase"/>
    <property type="match status" value="1"/>
</dbReference>
<dbReference type="Gene3D" id="3.30.230.10">
    <property type="match status" value="1"/>
</dbReference>
<comment type="caution">
    <text evidence="11">Lacks conserved residue(s) required for the propagation of feature annotation.</text>
</comment>
<dbReference type="NCBIfam" id="NF003705">
    <property type="entry name" value="PRK05322.1"/>
    <property type="match status" value="1"/>
</dbReference>
<feature type="binding site" evidence="11">
    <location>
        <begin position="36"/>
        <end position="39"/>
    </location>
    <ligand>
        <name>substrate</name>
    </ligand>
</feature>
<dbReference type="Pfam" id="PF08544">
    <property type="entry name" value="GHMP_kinases_C"/>
    <property type="match status" value="1"/>
</dbReference>
<dbReference type="InterPro" id="IPR006203">
    <property type="entry name" value="GHMP_knse_ATP-bd_CS"/>
</dbReference>
<dbReference type="SUPFAM" id="SSF54211">
    <property type="entry name" value="Ribosomal protein S5 domain 2-like"/>
    <property type="match status" value="1"/>
</dbReference>
<feature type="domain" description="GHMP kinase C-terminal" evidence="14">
    <location>
        <begin position="279"/>
        <end position="360"/>
    </location>
</feature>
<evidence type="ECO:0000256" key="8">
    <source>
        <dbReference type="ARBA" id="ARBA00022842"/>
    </source>
</evidence>
<evidence type="ECO:0000313" key="17">
    <source>
        <dbReference type="Proteomes" id="UP001431775"/>
    </source>
</evidence>
<dbReference type="InterPro" id="IPR019539">
    <property type="entry name" value="GalKase_N"/>
</dbReference>
<comment type="function">
    <text evidence="11">Catalyzes the transfer of the gamma-phosphate of ATP to D-galactose to form alpha-D-galactose-1-phosphate (Gal-1-P).</text>
</comment>
<dbReference type="EC" id="2.7.1.6" evidence="11 12"/>
<keyword evidence="10 11" id="KW-0119">Carbohydrate metabolism</keyword>
<dbReference type="RefSeq" id="WP_281463201.1">
    <property type="nucleotide sequence ID" value="NZ_JASBAN010000001.1"/>
</dbReference>
<dbReference type="Gene3D" id="3.30.70.890">
    <property type="entry name" value="GHMP kinase, C-terminal domain"/>
    <property type="match status" value="1"/>
</dbReference>
<comment type="subcellular location">
    <subcellularLocation>
        <location evidence="11">Cytoplasm</location>
    </subcellularLocation>
</comment>
<dbReference type="InterPro" id="IPR006204">
    <property type="entry name" value="GHMP_kinase_N_dom"/>
</dbReference>
<dbReference type="InterPro" id="IPR022963">
    <property type="entry name" value="Galactokinase_bac"/>
</dbReference>
<dbReference type="PROSITE" id="PS00106">
    <property type="entry name" value="GALACTOKINASE"/>
    <property type="match status" value="1"/>
</dbReference>
<dbReference type="NCBIfam" id="TIGR00131">
    <property type="entry name" value="gal_kin"/>
    <property type="match status" value="1"/>
</dbReference>
<comment type="catalytic activity">
    <reaction evidence="11">
        <text>alpha-D-galactose + ATP = alpha-D-galactose 1-phosphate + ADP + H(+)</text>
        <dbReference type="Rhea" id="RHEA:13553"/>
        <dbReference type="ChEBI" id="CHEBI:15378"/>
        <dbReference type="ChEBI" id="CHEBI:28061"/>
        <dbReference type="ChEBI" id="CHEBI:30616"/>
        <dbReference type="ChEBI" id="CHEBI:58336"/>
        <dbReference type="ChEBI" id="CHEBI:456216"/>
        <dbReference type="EC" id="2.7.1.6"/>
    </reaction>
</comment>
<comment type="similarity">
    <text evidence="1 11">Belongs to the GHMP kinase family. GalK subfamily.</text>
</comment>
<feature type="domain" description="GHMP kinase N-terminal" evidence="13">
    <location>
        <begin position="94"/>
        <end position="181"/>
    </location>
</feature>
<evidence type="ECO:0000256" key="9">
    <source>
        <dbReference type="ARBA" id="ARBA00023144"/>
    </source>
</evidence>
<feature type="binding site" evidence="11">
    <location>
        <position position="162"/>
    </location>
    <ligand>
        <name>Mg(2+)</name>
        <dbReference type="ChEBI" id="CHEBI:18420"/>
    </ligand>
</feature>
<evidence type="ECO:0000256" key="11">
    <source>
        <dbReference type="HAMAP-Rule" id="MF_00246"/>
    </source>
</evidence>
<keyword evidence="8 11" id="KW-0460">Magnesium</keyword>
<evidence type="ECO:0000313" key="16">
    <source>
        <dbReference type="EMBL" id="MDI2113615.1"/>
    </source>
</evidence>
<dbReference type="InterPro" id="IPR000705">
    <property type="entry name" value="Galactokinase"/>
</dbReference>
<dbReference type="EMBL" id="JASBAN010000001">
    <property type="protein sequence ID" value="MDI2113615.1"/>
    <property type="molecule type" value="Genomic_DNA"/>
</dbReference>
<name>A0ABT6Q9N0_9PROT</name>
<dbReference type="HAMAP" id="MF_00246">
    <property type="entry name" value="Galactokinase"/>
    <property type="match status" value="1"/>
</dbReference>
<evidence type="ECO:0000256" key="4">
    <source>
        <dbReference type="ARBA" id="ARBA00022723"/>
    </source>
</evidence>
<dbReference type="PRINTS" id="PR00959">
    <property type="entry name" value="MEVGALKINASE"/>
</dbReference>
<dbReference type="PANTHER" id="PTHR10457:SF7">
    <property type="entry name" value="GALACTOKINASE-RELATED"/>
    <property type="match status" value="1"/>
</dbReference>
<dbReference type="InterPro" id="IPR036554">
    <property type="entry name" value="GHMP_kinase_C_sf"/>
</dbReference>
<organism evidence="16 17">
    <name type="scientific">Commensalibacter nepenthis</name>
    <dbReference type="NCBI Taxonomy" id="3043872"/>
    <lineage>
        <taxon>Bacteria</taxon>
        <taxon>Pseudomonadati</taxon>
        <taxon>Pseudomonadota</taxon>
        <taxon>Alphaproteobacteria</taxon>
        <taxon>Acetobacterales</taxon>
        <taxon>Acetobacteraceae</taxon>
    </lineage>
</organism>
<dbReference type="InterPro" id="IPR020568">
    <property type="entry name" value="Ribosomal_Su5_D2-typ_SF"/>
</dbReference>
<dbReference type="InterPro" id="IPR019741">
    <property type="entry name" value="Galactokinase_CS"/>
</dbReference>
<feature type="binding site" evidence="11">
    <location>
        <position position="223"/>
    </location>
    <ligand>
        <name>substrate</name>
    </ligand>
</feature>
<evidence type="ECO:0000256" key="12">
    <source>
        <dbReference type="NCBIfam" id="TIGR00131"/>
    </source>
</evidence>
<keyword evidence="5 11" id="KW-0547">Nucleotide-binding</keyword>
<gene>
    <name evidence="11 16" type="primary">galK</name>
    <name evidence="16" type="ORF">QJV33_10080</name>
</gene>
<feature type="binding site" evidence="11">
    <location>
        <begin position="124"/>
        <end position="130"/>
    </location>
    <ligand>
        <name>ATP</name>
        <dbReference type="ChEBI" id="CHEBI:30616"/>
    </ligand>
</feature>
<dbReference type="SUPFAM" id="SSF55060">
    <property type="entry name" value="GHMP Kinase, C-terminal domain"/>
    <property type="match status" value="1"/>
</dbReference>
<dbReference type="InterPro" id="IPR013750">
    <property type="entry name" value="GHMP_kinase_C_dom"/>
</dbReference>
<sequence>MMQQMIKETLLLFGKKYGYSAEILVQAPGRVNLIGEHTDYNDGFVLPCAINYNTLVASRPRSDYQVNVIAVDFDGKDNFELNKPITQSENSWANYVRGVFKYIQEIHPDFTGMDLVIHGNVPLGAGLSSSAALEISIATTIKTLHNLDIDPKELAKICQKAENQFVGMNCGIMDQFISTLGEKDHALLIDCRNLETVSISIPTDISVVIINSNVKHGLVDSEYNLRRQQCEEAASILNVTKLRDATIELLEQHKTQMSDVIYRRAKHIITENARTLEAARALSENNISKMGELMQESHLSMKDDFEITAPAVDCLVNIVKSVLGDKGGVRMTGGGFGGCIVALAPKEMVDEIRQTVEKEYQNQTNLKESFYLCHAVNGAGSVNI</sequence>
<keyword evidence="3 11" id="KW-0808">Transferase</keyword>
<evidence type="ECO:0000256" key="2">
    <source>
        <dbReference type="ARBA" id="ARBA00022490"/>
    </source>
</evidence>
<accession>A0ABT6Q9N0</accession>
<dbReference type="Pfam" id="PF00288">
    <property type="entry name" value="GHMP_kinases_N"/>
    <property type="match status" value="1"/>
</dbReference>
<feature type="domain" description="Galactokinase N-terminal" evidence="15">
    <location>
        <begin position="13"/>
        <end position="60"/>
    </location>
</feature>
<evidence type="ECO:0000256" key="10">
    <source>
        <dbReference type="ARBA" id="ARBA00023277"/>
    </source>
</evidence>
<keyword evidence="9 11" id="KW-0299">Galactose metabolism</keyword>
<keyword evidence="2 11" id="KW-0963">Cytoplasm</keyword>
<reference evidence="16" key="1">
    <citation type="submission" date="2023-05" db="EMBL/GenBank/DDBJ databases">
        <title>Whole genome sequence of Commensalibacter sp.</title>
        <authorList>
            <person name="Charoenyingcharoen P."/>
            <person name="Yukphan P."/>
        </authorList>
    </citation>
    <scope>NUCLEOTIDE SEQUENCE</scope>
    <source>
        <strain evidence="16">TBRC 10068</strain>
    </source>
</reference>
<evidence type="ECO:0000256" key="1">
    <source>
        <dbReference type="ARBA" id="ARBA00006566"/>
    </source>
</evidence>
<dbReference type="NCBIfam" id="NF003472">
    <property type="entry name" value="PRK05101.1"/>
    <property type="match status" value="1"/>
</dbReference>
<evidence type="ECO:0000256" key="6">
    <source>
        <dbReference type="ARBA" id="ARBA00022777"/>
    </source>
</evidence>